<dbReference type="EMBL" id="CAJNOB010000007">
    <property type="protein sequence ID" value="CAF0693889.1"/>
    <property type="molecule type" value="Genomic_DNA"/>
</dbReference>
<proteinExistence type="predicted"/>
<evidence type="ECO:0000313" key="2">
    <source>
        <dbReference type="Proteomes" id="UP000663859"/>
    </source>
</evidence>
<dbReference type="Proteomes" id="UP000663859">
    <property type="component" value="Unassembled WGS sequence"/>
</dbReference>
<dbReference type="AlphaFoldDB" id="A0A8J2BH51"/>
<accession>A0A8J2BH51</accession>
<sequence length="55" mass="6206">MPPVGRYFFPSTTDEFFAIEAPVFFTLGVNEILGEGPPSHCLCSGISQRRRRAFR</sequence>
<reference evidence="1" key="1">
    <citation type="submission" date="2021-02" db="EMBL/GenBank/DDBJ databases">
        <authorList>
            <person name="Cremers G."/>
            <person name="Picone N."/>
        </authorList>
    </citation>
    <scope>NUCLEOTIDE SEQUENCE</scope>
    <source>
        <strain evidence="1">PQ17</strain>
    </source>
</reference>
<name>A0A8J2BH51_9BACT</name>
<gene>
    <name evidence="1" type="ORF">MPNT_150007</name>
</gene>
<keyword evidence="2" id="KW-1185">Reference proteome</keyword>
<protein>
    <submittedName>
        <fullName evidence="1">Uncharacterized protein</fullName>
    </submittedName>
</protein>
<evidence type="ECO:0000313" key="1">
    <source>
        <dbReference type="EMBL" id="CAF0693889.1"/>
    </source>
</evidence>
<organism evidence="1 2">
    <name type="scientific">Candidatus Methylacidithermus pantelleriae</name>
    <dbReference type="NCBI Taxonomy" id="2744239"/>
    <lineage>
        <taxon>Bacteria</taxon>
        <taxon>Pseudomonadati</taxon>
        <taxon>Verrucomicrobiota</taxon>
        <taxon>Methylacidiphilae</taxon>
        <taxon>Methylacidiphilales</taxon>
        <taxon>Methylacidiphilaceae</taxon>
        <taxon>Candidatus Methylacidithermus</taxon>
    </lineage>
</organism>
<comment type="caution">
    <text evidence="1">The sequence shown here is derived from an EMBL/GenBank/DDBJ whole genome shotgun (WGS) entry which is preliminary data.</text>
</comment>